<reference evidence="6 8" key="2">
    <citation type="journal article" date="2017" name="Int. J. Syst. Evol. Microbiol.">
        <title>Mycobacterium talmoniae sp. nov., a slowly growing mycobacterium isolated from human respiratory samples.</title>
        <authorList>
            <person name="Davidson R.M."/>
            <person name="DeGroote M.A."/>
            <person name="Marola J.L."/>
            <person name="Buss S."/>
            <person name="Jones V."/>
            <person name="McNeil M.R."/>
            <person name="Freifeld A.G."/>
            <person name="Elaine Epperson L."/>
            <person name="Hasan N.A."/>
            <person name="Jackson M."/>
            <person name="Iwen P.C."/>
            <person name="Salfinger M."/>
            <person name="Strong M."/>
        </authorList>
    </citation>
    <scope>NUCLEOTIDE SEQUENCE [LARGE SCALE GENOMIC DNA]</scope>
    <source>
        <strain evidence="6 8">ATCC BAA-2683</strain>
    </source>
</reference>
<dbReference type="PANTHER" id="PTHR38465:SF2">
    <property type="entry name" value="HTH-TYPE TRANSCRIPTIONAL REGULATOR MMPR5"/>
    <property type="match status" value="1"/>
</dbReference>
<dbReference type="Proteomes" id="UP000179734">
    <property type="component" value="Unassembled WGS sequence"/>
</dbReference>
<dbReference type="Pfam" id="PF12802">
    <property type="entry name" value="MarR_2"/>
    <property type="match status" value="1"/>
</dbReference>
<keyword evidence="2" id="KW-0238">DNA-binding</keyword>
<dbReference type="SUPFAM" id="SSF46785">
    <property type="entry name" value="Winged helix' DNA-binding domain"/>
    <property type="match status" value="1"/>
</dbReference>
<evidence type="ECO:0000256" key="1">
    <source>
        <dbReference type="ARBA" id="ARBA00023015"/>
    </source>
</evidence>
<accession>A0A1S1NI71</accession>
<feature type="domain" description="HTH marR-type" evidence="4">
    <location>
        <begin position="20"/>
        <end position="80"/>
    </location>
</feature>
<dbReference type="GO" id="GO:0003677">
    <property type="term" value="F:DNA binding"/>
    <property type="evidence" value="ECO:0007669"/>
    <property type="project" value="UniProtKB-KW"/>
</dbReference>
<organism evidence="5 7">
    <name type="scientific">Mycobacterium talmoniae</name>
    <dbReference type="NCBI Taxonomy" id="1858794"/>
    <lineage>
        <taxon>Bacteria</taxon>
        <taxon>Bacillati</taxon>
        <taxon>Actinomycetota</taxon>
        <taxon>Actinomycetes</taxon>
        <taxon>Mycobacteriales</taxon>
        <taxon>Mycobacteriaceae</taxon>
        <taxon>Mycobacterium</taxon>
    </lineage>
</organism>
<dbReference type="InterPro" id="IPR052362">
    <property type="entry name" value="HTH-GbsR_regulator"/>
</dbReference>
<evidence type="ECO:0000256" key="3">
    <source>
        <dbReference type="ARBA" id="ARBA00023163"/>
    </source>
</evidence>
<name>A0A1S1NI71_9MYCO</name>
<dbReference type="PANTHER" id="PTHR38465">
    <property type="entry name" value="HTH-TYPE TRANSCRIPTIONAL REGULATOR MJ1563-RELATED"/>
    <property type="match status" value="1"/>
</dbReference>
<proteinExistence type="predicted"/>
<dbReference type="GO" id="GO:0003700">
    <property type="term" value="F:DNA-binding transcription factor activity"/>
    <property type="evidence" value="ECO:0007669"/>
    <property type="project" value="InterPro"/>
</dbReference>
<protein>
    <submittedName>
        <fullName evidence="6">HTH-type transcriptional regulator MmpR5</fullName>
    </submittedName>
    <submittedName>
        <fullName evidence="5">MarR family transcriptional regulator</fullName>
    </submittedName>
</protein>
<evidence type="ECO:0000313" key="8">
    <source>
        <dbReference type="Proteomes" id="UP000238296"/>
    </source>
</evidence>
<evidence type="ECO:0000313" key="6">
    <source>
        <dbReference type="EMBL" id="PQM44961.1"/>
    </source>
</evidence>
<dbReference type="AlphaFoldDB" id="A0A1S1NI71"/>
<keyword evidence="3" id="KW-0804">Transcription</keyword>
<dbReference type="Gene3D" id="1.10.287.160">
    <property type="entry name" value="HR1 repeat"/>
    <property type="match status" value="1"/>
</dbReference>
<dbReference type="Gene3D" id="1.10.10.10">
    <property type="entry name" value="Winged helix-like DNA-binding domain superfamily/Winged helix DNA-binding domain"/>
    <property type="match status" value="1"/>
</dbReference>
<sequence length="162" mass="17476">MAPEANVEMAEQLALSLTNLGLQRMTARVLATLLFTEQPTLTMGELADQLQASAGAISGALKMLTSVGLAERVPVPASRRDHYRLRDDAWAVLFTNQNVTLAAMQDAAEAGIAATGADSLARQRLTQMRDFYTFLLAEIPAVLDRWRQRANGSAAPHTPRGG</sequence>
<keyword evidence="7" id="KW-1185">Reference proteome</keyword>
<gene>
    <name evidence="6" type="primary">mmpR5_2</name>
    <name evidence="5" type="ORF">BKN37_18010</name>
    <name evidence="6" type="ORF">C1Y40_04873</name>
</gene>
<dbReference type="EMBL" id="PPEA01000686">
    <property type="protein sequence ID" value="PQM44961.1"/>
    <property type="molecule type" value="Genomic_DNA"/>
</dbReference>
<dbReference type="InterPro" id="IPR036390">
    <property type="entry name" value="WH_DNA-bd_sf"/>
</dbReference>
<reference evidence="5 7" key="1">
    <citation type="submission" date="2016-10" db="EMBL/GenBank/DDBJ databases">
        <title>Genome sequence of Mycobacterium talmonii.</title>
        <authorList>
            <person name="Greninger A.L."/>
            <person name="Elliott B."/>
            <person name="Vasireddy S."/>
            <person name="Vasireddy R."/>
        </authorList>
    </citation>
    <scope>NUCLEOTIDE SEQUENCE [LARGE SCALE GENOMIC DNA]</scope>
    <source>
        <strain evidence="5">MO-5499</strain>
        <strain evidence="7">NE-TNMC-100812</strain>
    </source>
</reference>
<evidence type="ECO:0000256" key="2">
    <source>
        <dbReference type="ARBA" id="ARBA00023125"/>
    </source>
</evidence>
<dbReference type="InterPro" id="IPR000835">
    <property type="entry name" value="HTH_MarR-typ"/>
</dbReference>
<dbReference type="InterPro" id="IPR036388">
    <property type="entry name" value="WH-like_DNA-bd_sf"/>
</dbReference>
<keyword evidence="1" id="KW-0805">Transcription regulation</keyword>
<dbReference type="Proteomes" id="UP000238296">
    <property type="component" value="Unassembled WGS sequence"/>
</dbReference>
<comment type="caution">
    <text evidence="5">The sequence shown here is derived from an EMBL/GenBank/DDBJ whole genome shotgun (WGS) entry which is preliminary data.</text>
</comment>
<evidence type="ECO:0000313" key="5">
    <source>
        <dbReference type="EMBL" id="OHV00466.1"/>
    </source>
</evidence>
<reference evidence="6" key="3">
    <citation type="submission" date="2018-01" db="EMBL/GenBank/DDBJ databases">
        <authorList>
            <person name="Gaut B.S."/>
            <person name="Morton B.R."/>
            <person name="Clegg M.T."/>
            <person name="Duvall M.R."/>
        </authorList>
    </citation>
    <scope>NUCLEOTIDE SEQUENCE</scope>
    <source>
        <strain evidence="6">ATCC BAA-2683</strain>
    </source>
</reference>
<dbReference type="EMBL" id="MLQM01000110">
    <property type="protein sequence ID" value="OHV00466.1"/>
    <property type="molecule type" value="Genomic_DNA"/>
</dbReference>
<evidence type="ECO:0000259" key="4">
    <source>
        <dbReference type="Pfam" id="PF12802"/>
    </source>
</evidence>
<evidence type="ECO:0000313" key="7">
    <source>
        <dbReference type="Proteomes" id="UP000179734"/>
    </source>
</evidence>